<reference evidence="1 2" key="1">
    <citation type="submission" date="2015-01" db="EMBL/GenBank/DDBJ databases">
        <title>The Genome Sequence of Fonsecaea pedrosoi CBS 271.37.</title>
        <authorList>
            <consortium name="The Broad Institute Genomics Platform"/>
            <person name="Cuomo C."/>
            <person name="de Hoog S."/>
            <person name="Gorbushina A."/>
            <person name="Stielow B."/>
            <person name="Teixiera M."/>
            <person name="Abouelleil A."/>
            <person name="Chapman S.B."/>
            <person name="Priest M."/>
            <person name="Young S.K."/>
            <person name="Wortman J."/>
            <person name="Nusbaum C."/>
            <person name="Birren B."/>
        </authorList>
    </citation>
    <scope>NUCLEOTIDE SEQUENCE [LARGE SCALE GENOMIC DNA]</scope>
    <source>
        <strain evidence="1 2">CBS 271.37</strain>
    </source>
</reference>
<sequence>MPHPAISSTIWPPAPISPAVKDLLGRFFHLADQKDDNVGTVLAEEVFTPDGRFVTANGAFEGKEQIATSRAGAWTVVTFRKHTVDKVYATGVNPSGEGVTDIVLTGRLETRTKDSGSVVGTVTDFAARVVFVGGGDDDKSGESAGWRIREYQAWIGRSTTSSGPKA</sequence>
<accession>A0A0D2DRB8</accession>
<dbReference type="Gene3D" id="3.10.450.50">
    <property type="match status" value="1"/>
</dbReference>
<proteinExistence type="predicted"/>
<evidence type="ECO:0000313" key="1">
    <source>
        <dbReference type="EMBL" id="KIW80426.1"/>
    </source>
</evidence>
<dbReference type="GeneID" id="25306531"/>
<dbReference type="OrthoDB" id="3468019at2759"/>
<dbReference type="Proteomes" id="UP000053029">
    <property type="component" value="Unassembled WGS sequence"/>
</dbReference>
<dbReference type="RefSeq" id="XP_013284234.1">
    <property type="nucleotide sequence ID" value="XM_013428780.1"/>
</dbReference>
<dbReference type="SUPFAM" id="SSF54427">
    <property type="entry name" value="NTF2-like"/>
    <property type="match status" value="1"/>
</dbReference>
<evidence type="ECO:0000313" key="2">
    <source>
        <dbReference type="Proteomes" id="UP000053029"/>
    </source>
</evidence>
<gene>
    <name evidence="1" type="ORF">Z517_07041</name>
</gene>
<protein>
    <submittedName>
        <fullName evidence="1">Unplaced genomic scaffold supercont1.4, whole genome shotgun sequence</fullName>
    </submittedName>
</protein>
<organism evidence="1 2">
    <name type="scientific">Fonsecaea pedrosoi CBS 271.37</name>
    <dbReference type="NCBI Taxonomy" id="1442368"/>
    <lineage>
        <taxon>Eukaryota</taxon>
        <taxon>Fungi</taxon>
        <taxon>Dikarya</taxon>
        <taxon>Ascomycota</taxon>
        <taxon>Pezizomycotina</taxon>
        <taxon>Eurotiomycetes</taxon>
        <taxon>Chaetothyriomycetidae</taxon>
        <taxon>Chaetothyriales</taxon>
        <taxon>Herpotrichiellaceae</taxon>
        <taxon>Fonsecaea</taxon>
    </lineage>
</organism>
<dbReference type="VEuPathDB" id="FungiDB:Z517_07041"/>
<keyword evidence="2" id="KW-1185">Reference proteome</keyword>
<dbReference type="HOGENOM" id="CLU_107714_1_0_1"/>
<dbReference type="InterPro" id="IPR032710">
    <property type="entry name" value="NTF2-like_dom_sf"/>
</dbReference>
<dbReference type="EMBL" id="KN846972">
    <property type="protein sequence ID" value="KIW80426.1"/>
    <property type="molecule type" value="Genomic_DNA"/>
</dbReference>
<name>A0A0D2DRB8_9EURO</name>
<dbReference type="AlphaFoldDB" id="A0A0D2DRB8"/>